<proteinExistence type="predicted"/>
<evidence type="ECO:0000313" key="2">
    <source>
        <dbReference type="EMBL" id="RKU42192.1"/>
    </source>
</evidence>
<comment type="caution">
    <text evidence="2">The sequence shown here is derived from an EMBL/GenBank/DDBJ whole genome shotgun (WGS) entry which is preliminary data.</text>
</comment>
<accession>A0A420Y2U9</accession>
<keyword evidence="3" id="KW-1185">Reference proteome</keyword>
<dbReference type="Proteomes" id="UP000275385">
    <property type="component" value="Unassembled WGS sequence"/>
</dbReference>
<gene>
    <name evidence="2" type="ORF">DL546_003827</name>
</gene>
<name>A0A420Y2U9_9PEZI</name>
<evidence type="ECO:0000313" key="3">
    <source>
        <dbReference type="Proteomes" id="UP000275385"/>
    </source>
</evidence>
<feature type="compositionally biased region" description="Basic and acidic residues" evidence="1">
    <location>
        <begin position="109"/>
        <end position="119"/>
    </location>
</feature>
<feature type="region of interest" description="Disordered" evidence="1">
    <location>
        <begin position="109"/>
        <end position="134"/>
    </location>
</feature>
<reference evidence="2 3" key="1">
    <citation type="submission" date="2018-08" db="EMBL/GenBank/DDBJ databases">
        <title>Draft genome of the lignicolous fungus Coniochaeta pulveracea.</title>
        <authorList>
            <person name="Borstlap C.J."/>
            <person name="De Witt R.N."/>
            <person name="Botha A."/>
            <person name="Volschenk H."/>
        </authorList>
    </citation>
    <scope>NUCLEOTIDE SEQUENCE [LARGE SCALE GENOMIC DNA]</scope>
    <source>
        <strain evidence="2 3">CAB683</strain>
    </source>
</reference>
<dbReference type="AlphaFoldDB" id="A0A420Y2U9"/>
<feature type="compositionally biased region" description="Acidic residues" evidence="1">
    <location>
        <begin position="120"/>
        <end position="129"/>
    </location>
</feature>
<dbReference type="EMBL" id="QVQW01000060">
    <property type="protein sequence ID" value="RKU42192.1"/>
    <property type="molecule type" value="Genomic_DNA"/>
</dbReference>
<protein>
    <submittedName>
        <fullName evidence="2">Uncharacterized protein</fullName>
    </submittedName>
</protein>
<sequence length="149" mass="17340">MSSSTILPSRRVVYFDRYHNDDDEIETYAKERGIELLDCWYVVPNLVRMALWEFSLPLDDPIADTLRTMARSPTRILCTLRRKGHDTSGYADKSLAEVATLFLQTELQRRGTVQERTDRDDEPDEEDEQGYGRQVFEQEEVFVGLIDSD</sequence>
<evidence type="ECO:0000256" key="1">
    <source>
        <dbReference type="SAM" id="MobiDB-lite"/>
    </source>
</evidence>
<organism evidence="2 3">
    <name type="scientific">Coniochaeta pulveracea</name>
    <dbReference type="NCBI Taxonomy" id="177199"/>
    <lineage>
        <taxon>Eukaryota</taxon>
        <taxon>Fungi</taxon>
        <taxon>Dikarya</taxon>
        <taxon>Ascomycota</taxon>
        <taxon>Pezizomycotina</taxon>
        <taxon>Sordariomycetes</taxon>
        <taxon>Sordariomycetidae</taxon>
        <taxon>Coniochaetales</taxon>
        <taxon>Coniochaetaceae</taxon>
        <taxon>Coniochaeta</taxon>
    </lineage>
</organism>